<keyword evidence="2" id="KW-1185">Reference proteome</keyword>
<gene>
    <name evidence="1" type="ORF">DFH07DRAFT_59556</name>
</gene>
<evidence type="ECO:0000313" key="2">
    <source>
        <dbReference type="Proteomes" id="UP001215280"/>
    </source>
</evidence>
<comment type="caution">
    <text evidence="1">The sequence shown here is derived from an EMBL/GenBank/DDBJ whole genome shotgun (WGS) entry which is preliminary data.</text>
</comment>
<dbReference type="AlphaFoldDB" id="A0AAD7IFM5"/>
<reference evidence="1" key="1">
    <citation type="submission" date="2023-03" db="EMBL/GenBank/DDBJ databases">
        <title>Massive genome expansion in bonnet fungi (Mycena s.s.) driven by repeated elements and novel gene families across ecological guilds.</title>
        <authorList>
            <consortium name="Lawrence Berkeley National Laboratory"/>
            <person name="Harder C.B."/>
            <person name="Miyauchi S."/>
            <person name="Viragh M."/>
            <person name="Kuo A."/>
            <person name="Thoen E."/>
            <person name="Andreopoulos B."/>
            <person name="Lu D."/>
            <person name="Skrede I."/>
            <person name="Drula E."/>
            <person name="Henrissat B."/>
            <person name="Morin E."/>
            <person name="Kohler A."/>
            <person name="Barry K."/>
            <person name="LaButti K."/>
            <person name="Morin E."/>
            <person name="Salamov A."/>
            <person name="Lipzen A."/>
            <person name="Mereny Z."/>
            <person name="Hegedus B."/>
            <person name="Baldrian P."/>
            <person name="Stursova M."/>
            <person name="Weitz H."/>
            <person name="Taylor A."/>
            <person name="Grigoriev I.V."/>
            <person name="Nagy L.G."/>
            <person name="Martin F."/>
            <person name="Kauserud H."/>
        </authorList>
    </citation>
    <scope>NUCLEOTIDE SEQUENCE</scope>
    <source>
        <strain evidence="1">CBHHK188m</strain>
    </source>
</reference>
<sequence length="228" mass="25834">MLSLPTVPILKSLSFQGQVVGDAPSLETYFQRAGGELESLILLIEGPWQGTLVFFRNNLRYLTALRDFSFLCPEPSNIIEMLLLLPAFDWNSITVFLQTELENDETFWGQVDTALSRDPKFRNLRRFVLGRIGNTNPLSISMVTELILTAKVLLPMAHERGILYGHGNSIHLCILEKKNHGDIILQSREAVGQMIRWVFSAVSHLLQNNLPDCKYEVNGHKNDLPLFV</sequence>
<accession>A0AAD7IFM5</accession>
<name>A0AAD7IFM5_9AGAR</name>
<organism evidence="1 2">
    <name type="scientific">Mycena maculata</name>
    <dbReference type="NCBI Taxonomy" id="230809"/>
    <lineage>
        <taxon>Eukaryota</taxon>
        <taxon>Fungi</taxon>
        <taxon>Dikarya</taxon>
        <taxon>Basidiomycota</taxon>
        <taxon>Agaricomycotina</taxon>
        <taxon>Agaricomycetes</taxon>
        <taxon>Agaricomycetidae</taxon>
        <taxon>Agaricales</taxon>
        <taxon>Marasmiineae</taxon>
        <taxon>Mycenaceae</taxon>
        <taxon>Mycena</taxon>
    </lineage>
</organism>
<evidence type="ECO:0000313" key="1">
    <source>
        <dbReference type="EMBL" id="KAJ7741205.1"/>
    </source>
</evidence>
<proteinExistence type="predicted"/>
<protein>
    <submittedName>
        <fullName evidence="1">Uncharacterized protein</fullName>
    </submittedName>
</protein>
<dbReference type="Proteomes" id="UP001215280">
    <property type="component" value="Unassembled WGS sequence"/>
</dbReference>
<dbReference type="EMBL" id="JARJLG010000124">
    <property type="protein sequence ID" value="KAJ7741205.1"/>
    <property type="molecule type" value="Genomic_DNA"/>
</dbReference>